<dbReference type="PANTHER" id="PTHR24180:SF45">
    <property type="entry name" value="POLY [ADP-RIBOSE] POLYMERASE TANKYRASE"/>
    <property type="match status" value="1"/>
</dbReference>
<dbReference type="PANTHER" id="PTHR24180">
    <property type="entry name" value="CYCLIN-DEPENDENT KINASE INHIBITOR 2C-RELATED"/>
    <property type="match status" value="1"/>
</dbReference>
<dbReference type="AlphaFoldDB" id="A0A0F3MM67"/>
<evidence type="ECO:0000259" key="4">
    <source>
        <dbReference type="Pfam" id="PF09372"/>
    </source>
</evidence>
<keyword evidence="6" id="KW-1185">Reference proteome</keyword>
<gene>
    <name evidence="5" type="ORF">OCHUTO_0428</name>
</gene>
<evidence type="ECO:0000256" key="3">
    <source>
        <dbReference type="PROSITE-ProRule" id="PRU00023"/>
    </source>
</evidence>
<dbReference type="Pfam" id="PF09372">
    <property type="entry name" value="PRANC"/>
    <property type="match status" value="1"/>
</dbReference>
<feature type="domain" description="PRANC" evidence="4">
    <location>
        <begin position="128"/>
        <end position="219"/>
    </location>
</feature>
<sequence>MPRKQSIEIVKLLIAHGASTNCQNVLGNTPLHHAAKYGQVEIVKCLLASGADTNLCNNVLCTPLSSIVHSKHQNLKIIKLLIANLVKQECCNQNIDSTDKQIIDCCFAEIKHKCLQEVQSMQAIVVKDNLTLWDIFVVGHDKEEQKKYACMLDVTECPQYRLYIDKDIVRSAALNTALKSMSNIFDPCSSPEAQPHLPYLPPEMKLMILENLNNEELIKVSTTEQEEETVVAGASPLYEEG</sequence>
<dbReference type="SMART" id="SM00248">
    <property type="entry name" value="ANK"/>
    <property type="match status" value="2"/>
</dbReference>
<evidence type="ECO:0000256" key="1">
    <source>
        <dbReference type="ARBA" id="ARBA00022737"/>
    </source>
</evidence>
<keyword evidence="1" id="KW-0677">Repeat</keyword>
<dbReference type="Gene3D" id="1.25.40.20">
    <property type="entry name" value="Ankyrin repeat-containing domain"/>
    <property type="match status" value="2"/>
</dbReference>
<name>A0A0F3MM67_9RICK</name>
<protein>
    <submittedName>
        <fullName evidence="5">Ankyrin repeat family protein</fullName>
    </submittedName>
</protein>
<dbReference type="Pfam" id="PF12796">
    <property type="entry name" value="Ank_2"/>
    <property type="match status" value="1"/>
</dbReference>
<dbReference type="InterPro" id="IPR018272">
    <property type="entry name" value="PRANC_domain"/>
</dbReference>
<dbReference type="RefSeq" id="WP_045797151.1">
    <property type="nucleotide sequence ID" value="NZ_LANP01000008.1"/>
</dbReference>
<dbReference type="SUPFAM" id="SSF48403">
    <property type="entry name" value="Ankyrin repeat"/>
    <property type="match status" value="1"/>
</dbReference>
<dbReference type="PROSITE" id="PS50088">
    <property type="entry name" value="ANK_REPEAT"/>
    <property type="match status" value="1"/>
</dbReference>
<keyword evidence="2 3" id="KW-0040">ANK repeat</keyword>
<evidence type="ECO:0000313" key="6">
    <source>
        <dbReference type="Proteomes" id="UP000033616"/>
    </source>
</evidence>
<dbReference type="EMBL" id="LANP01000008">
    <property type="protein sequence ID" value="KJV56547.1"/>
    <property type="molecule type" value="Genomic_DNA"/>
</dbReference>
<dbReference type="InterPro" id="IPR036770">
    <property type="entry name" value="Ankyrin_rpt-contain_sf"/>
</dbReference>
<dbReference type="Proteomes" id="UP000033616">
    <property type="component" value="Unassembled WGS sequence"/>
</dbReference>
<comment type="caution">
    <text evidence="5">The sequence shown here is derived from an EMBL/GenBank/DDBJ whole genome shotgun (WGS) entry which is preliminary data.</text>
</comment>
<dbReference type="InterPro" id="IPR051637">
    <property type="entry name" value="Ank_repeat_dom-contain_49"/>
</dbReference>
<feature type="repeat" description="ANK" evidence="3">
    <location>
        <begin position="26"/>
        <end position="58"/>
    </location>
</feature>
<dbReference type="PROSITE" id="PS50297">
    <property type="entry name" value="ANK_REP_REGION"/>
    <property type="match status" value="1"/>
</dbReference>
<dbReference type="STRING" id="1359168.OCHUTO_0428"/>
<proteinExistence type="predicted"/>
<dbReference type="PATRIC" id="fig|1359168.3.peg.1192"/>
<dbReference type="InterPro" id="IPR002110">
    <property type="entry name" value="Ankyrin_rpt"/>
</dbReference>
<accession>A0A0F3MM67</accession>
<organism evidence="5 6">
    <name type="scientific">Orientia chuto str. Dubai</name>
    <dbReference type="NCBI Taxonomy" id="1359168"/>
    <lineage>
        <taxon>Bacteria</taxon>
        <taxon>Pseudomonadati</taxon>
        <taxon>Pseudomonadota</taxon>
        <taxon>Alphaproteobacteria</taxon>
        <taxon>Rickettsiales</taxon>
        <taxon>Rickettsiaceae</taxon>
        <taxon>Rickettsieae</taxon>
        <taxon>Orientia</taxon>
    </lineage>
</organism>
<evidence type="ECO:0000313" key="5">
    <source>
        <dbReference type="EMBL" id="KJV56547.1"/>
    </source>
</evidence>
<evidence type="ECO:0000256" key="2">
    <source>
        <dbReference type="ARBA" id="ARBA00023043"/>
    </source>
</evidence>
<reference evidence="5 6" key="1">
    <citation type="submission" date="2015-02" db="EMBL/GenBank/DDBJ databases">
        <title>Genome Sequencing of Rickettsiales.</title>
        <authorList>
            <person name="Daugherty S.C."/>
            <person name="Su Q."/>
            <person name="Abolude K."/>
            <person name="Beier-Sexton M."/>
            <person name="Carlyon J.A."/>
            <person name="Carter R."/>
            <person name="Day N.P."/>
            <person name="Dumler S.J."/>
            <person name="Dyachenko V."/>
            <person name="Godinez A."/>
            <person name="Kurtti T.J."/>
            <person name="Lichay M."/>
            <person name="Mullins K.E."/>
            <person name="Ott S."/>
            <person name="Pappas-Brown V."/>
            <person name="Paris D.H."/>
            <person name="Patel P."/>
            <person name="Richards A.L."/>
            <person name="Sadzewicz L."/>
            <person name="Sears K."/>
            <person name="Seidman D."/>
            <person name="Sengamalay N."/>
            <person name="Stenos J."/>
            <person name="Tallon L.J."/>
            <person name="Vincent G."/>
            <person name="Fraser C.M."/>
            <person name="Munderloh U."/>
            <person name="Dunning-Hotopp J.C."/>
        </authorList>
    </citation>
    <scope>NUCLEOTIDE SEQUENCE [LARGE SCALE GENOMIC DNA]</scope>
    <source>
        <strain evidence="5 6">Fuller</strain>
    </source>
</reference>